<feature type="domain" description="Calcineurin-like phosphoesterase" evidence="1">
    <location>
        <begin position="1"/>
        <end position="207"/>
    </location>
</feature>
<dbReference type="RefSeq" id="WP_377711522.1">
    <property type="nucleotide sequence ID" value="NZ_JBHSMP010000013.1"/>
</dbReference>
<dbReference type="EMBL" id="JBHSMP010000013">
    <property type="protein sequence ID" value="MFC5429465.1"/>
    <property type="molecule type" value="Genomic_DNA"/>
</dbReference>
<evidence type="ECO:0000313" key="3">
    <source>
        <dbReference type="Proteomes" id="UP001596103"/>
    </source>
</evidence>
<sequence length="262" mass="29074">MGDIHGCFSLLDAELQTLGFDPERDRLFSVGDLVDRGEESDAVLEAVSRYGIKAVRGNHEQGILDWMALNGDGPSPQFLTDMRADPYHAISEWAYRDGPTRQLASNGGEWFIKLYGTEDMGWNRAQAIARYFAALPYAIEIETEHGQIGIVHADVPFASWYQLLRALTRPTPDDSTREQLLWDRRRWKLRAVADHIEGVTAVIAGHTPTHDVAQCGNLINIDTGAVYGNKLTILNLSDVRGELARGDRGINGRPGSATLQFL</sequence>
<dbReference type="PANTHER" id="PTHR42850">
    <property type="entry name" value="METALLOPHOSPHOESTERASE"/>
    <property type="match status" value="1"/>
</dbReference>
<dbReference type="InterPro" id="IPR004843">
    <property type="entry name" value="Calcineurin-like_PHP"/>
</dbReference>
<reference evidence="3" key="1">
    <citation type="journal article" date="2019" name="Int. J. Syst. Evol. Microbiol.">
        <title>The Global Catalogue of Microorganisms (GCM) 10K type strain sequencing project: providing services to taxonomists for standard genome sequencing and annotation.</title>
        <authorList>
            <consortium name="The Broad Institute Genomics Platform"/>
            <consortium name="The Broad Institute Genome Sequencing Center for Infectious Disease"/>
            <person name="Wu L."/>
            <person name="Ma J."/>
        </authorList>
    </citation>
    <scope>NUCLEOTIDE SEQUENCE [LARGE SCALE GENOMIC DNA]</scope>
    <source>
        <strain evidence="3">CCUG 56042</strain>
    </source>
</reference>
<name>A0ABW0J8Y2_9BURK</name>
<comment type="caution">
    <text evidence="2">The sequence shown here is derived from an EMBL/GenBank/DDBJ whole genome shotgun (WGS) entry which is preliminary data.</text>
</comment>
<dbReference type="Pfam" id="PF00149">
    <property type="entry name" value="Metallophos"/>
    <property type="match status" value="1"/>
</dbReference>
<proteinExistence type="predicted"/>
<dbReference type="PANTHER" id="PTHR42850:SF11">
    <property type="entry name" value="BIS(5'-NUCLEOSYL)-TETRAPHOSPHATASE [SYMMETRICAL]"/>
    <property type="match status" value="1"/>
</dbReference>
<dbReference type="Gene3D" id="3.60.21.10">
    <property type="match status" value="1"/>
</dbReference>
<dbReference type="InterPro" id="IPR050126">
    <property type="entry name" value="Ap4A_hydrolase"/>
</dbReference>
<dbReference type="Proteomes" id="UP001596103">
    <property type="component" value="Unassembled WGS sequence"/>
</dbReference>
<gene>
    <name evidence="2" type="ORF">ACFPTO_11735</name>
</gene>
<evidence type="ECO:0000313" key="2">
    <source>
        <dbReference type="EMBL" id="MFC5429465.1"/>
    </source>
</evidence>
<organism evidence="2 3">
    <name type="scientific">Paraburkholderia denitrificans</name>
    <dbReference type="NCBI Taxonomy" id="694025"/>
    <lineage>
        <taxon>Bacteria</taxon>
        <taxon>Pseudomonadati</taxon>
        <taxon>Pseudomonadota</taxon>
        <taxon>Betaproteobacteria</taxon>
        <taxon>Burkholderiales</taxon>
        <taxon>Burkholderiaceae</taxon>
        <taxon>Paraburkholderia</taxon>
    </lineage>
</organism>
<protein>
    <submittedName>
        <fullName evidence="2">Metallophosphoesterase</fullName>
    </submittedName>
</protein>
<evidence type="ECO:0000259" key="1">
    <source>
        <dbReference type="Pfam" id="PF00149"/>
    </source>
</evidence>
<dbReference type="InterPro" id="IPR029052">
    <property type="entry name" value="Metallo-depent_PP-like"/>
</dbReference>
<accession>A0ABW0J8Y2</accession>
<dbReference type="SUPFAM" id="SSF56300">
    <property type="entry name" value="Metallo-dependent phosphatases"/>
    <property type="match status" value="1"/>
</dbReference>
<keyword evidence="3" id="KW-1185">Reference proteome</keyword>